<sequence length="96" mass="10696">MYQLEAGSSLIENAFKHGVSASKKSTIEINMTTNAKTVLFTIENDNFPKKTDDKSGSGIGLPNIEKRLELLYPNKNSFKTVVKDNRFVAQLEIETS</sequence>
<dbReference type="EMBL" id="JAEHJZ010000007">
    <property type="protein sequence ID" value="MBJ7880019.1"/>
    <property type="molecule type" value="Genomic_DNA"/>
</dbReference>
<dbReference type="Proteomes" id="UP000662373">
    <property type="component" value="Unassembled WGS sequence"/>
</dbReference>
<dbReference type="PANTHER" id="PTHR34220">
    <property type="entry name" value="SENSOR HISTIDINE KINASE YPDA"/>
    <property type="match status" value="1"/>
</dbReference>
<comment type="caution">
    <text evidence="1">The sequence shown here is derived from an EMBL/GenBank/DDBJ whole genome shotgun (WGS) entry which is preliminary data.</text>
</comment>
<accession>A0A934NIF4</accession>
<dbReference type="InterPro" id="IPR036890">
    <property type="entry name" value="HATPase_C_sf"/>
</dbReference>
<reference evidence="1 2" key="1">
    <citation type="submission" date="2020-09" db="EMBL/GenBank/DDBJ databases">
        <title>Draft genome of Gelidibacter salicanalis PAMC21136.</title>
        <authorList>
            <person name="Park H."/>
        </authorList>
    </citation>
    <scope>NUCLEOTIDE SEQUENCE [LARGE SCALE GENOMIC DNA]</scope>
    <source>
        <strain evidence="1 2">PAMC21136</strain>
    </source>
</reference>
<evidence type="ECO:0000313" key="2">
    <source>
        <dbReference type="Proteomes" id="UP000662373"/>
    </source>
</evidence>
<dbReference type="PANTHER" id="PTHR34220:SF7">
    <property type="entry name" value="SENSOR HISTIDINE KINASE YPDA"/>
    <property type="match status" value="1"/>
</dbReference>
<evidence type="ECO:0000313" key="1">
    <source>
        <dbReference type="EMBL" id="MBJ7880019.1"/>
    </source>
</evidence>
<keyword evidence="2" id="KW-1185">Reference proteome</keyword>
<organism evidence="1 2">
    <name type="scientific">Gelidibacter salicanalis</name>
    <dbReference type="NCBI Taxonomy" id="291193"/>
    <lineage>
        <taxon>Bacteria</taxon>
        <taxon>Pseudomonadati</taxon>
        <taxon>Bacteroidota</taxon>
        <taxon>Flavobacteriia</taxon>
        <taxon>Flavobacteriales</taxon>
        <taxon>Flavobacteriaceae</taxon>
        <taxon>Gelidibacter</taxon>
    </lineage>
</organism>
<gene>
    <name evidence="1" type="ORF">JEM65_05030</name>
</gene>
<proteinExistence type="predicted"/>
<dbReference type="Gene3D" id="3.30.565.10">
    <property type="entry name" value="Histidine kinase-like ATPase, C-terminal domain"/>
    <property type="match status" value="1"/>
</dbReference>
<protein>
    <submittedName>
        <fullName evidence="1">GHKL domain-containing protein</fullName>
    </submittedName>
</protein>
<dbReference type="InterPro" id="IPR050640">
    <property type="entry name" value="Bact_2-comp_sensor_kinase"/>
</dbReference>
<name>A0A934NIF4_9FLAO</name>
<dbReference type="SUPFAM" id="SSF55874">
    <property type="entry name" value="ATPase domain of HSP90 chaperone/DNA topoisomerase II/histidine kinase"/>
    <property type="match status" value="1"/>
</dbReference>
<dbReference type="AlphaFoldDB" id="A0A934NIF4"/>